<gene>
    <name evidence="1" type="ordered locus">Rpdx1_2984</name>
</gene>
<dbReference type="AlphaFoldDB" id="E6VL70"/>
<dbReference type="EMBL" id="CP002418">
    <property type="protein sequence ID" value="ADU44565.1"/>
    <property type="molecule type" value="Genomic_DNA"/>
</dbReference>
<sequence>MAMIVTTDGERPSSDTYGTFFGKFEYVPVLIVPLE</sequence>
<dbReference type="HOGENOM" id="CLU_3366961_0_0_5"/>
<protein>
    <submittedName>
        <fullName evidence="1">Uncharacterized protein</fullName>
    </submittedName>
</protein>
<organism evidence="1 2">
    <name type="scientific">Rhodopseudomonas palustris (strain DX-1)</name>
    <dbReference type="NCBI Taxonomy" id="652103"/>
    <lineage>
        <taxon>Bacteria</taxon>
        <taxon>Pseudomonadati</taxon>
        <taxon>Pseudomonadota</taxon>
        <taxon>Alphaproteobacteria</taxon>
        <taxon>Hyphomicrobiales</taxon>
        <taxon>Nitrobacteraceae</taxon>
        <taxon>Rhodopseudomonas</taxon>
    </lineage>
</organism>
<accession>E6VL70</accession>
<dbReference type="Proteomes" id="UP000001402">
    <property type="component" value="Chromosome"/>
</dbReference>
<reference evidence="1" key="1">
    <citation type="submission" date="2010-12" db="EMBL/GenBank/DDBJ databases">
        <title>Complete sequence of Rhodopseudomonas palustris DX-1.</title>
        <authorList>
            <consortium name="US DOE Joint Genome Institute"/>
            <person name="Lucas S."/>
            <person name="Copeland A."/>
            <person name="Lapidus A."/>
            <person name="Cheng J.-F."/>
            <person name="Goodwin L."/>
            <person name="Pitluck S."/>
            <person name="Misra M."/>
            <person name="Chertkov O."/>
            <person name="Detter J.C."/>
            <person name="Han C."/>
            <person name="Tapia R."/>
            <person name="Land M."/>
            <person name="Hauser L."/>
            <person name="Kyrpides N."/>
            <person name="Ivanova N."/>
            <person name="Ovchinnikova G."/>
            <person name="Logan B."/>
            <person name="Oda Y."/>
            <person name="Harwood C."/>
            <person name="Woyke T."/>
        </authorList>
    </citation>
    <scope>NUCLEOTIDE SEQUENCE [LARGE SCALE GENOMIC DNA]</scope>
    <source>
        <strain evidence="1">DX-1</strain>
    </source>
</reference>
<evidence type="ECO:0000313" key="1">
    <source>
        <dbReference type="EMBL" id="ADU44565.1"/>
    </source>
</evidence>
<evidence type="ECO:0000313" key="2">
    <source>
        <dbReference type="Proteomes" id="UP000001402"/>
    </source>
</evidence>
<dbReference type="KEGG" id="rpx:Rpdx1_2984"/>
<dbReference type="STRING" id="652103.Rpdx1_2984"/>
<proteinExistence type="predicted"/>
<name>E6VL70_RHOPX</name>